<protein>
    <submittedName>
        <fullName evidence="2">Uncharacterized protein</fullName>
    </submittedName>
</protein>
<sequence length="189" mass="21859">MKYNNNVTSGTTVIAGYKLRNESRGTEKRRPAAVPDLCGRMWPEPCTSTSRGRSSRGAPPLTSFGKLRMKQQIVFVMRHRRRRSPVRGWLKWMVIDSYHRLWGQSPQNSPQCVVNPLDKKKISDGRKSGQWRGVVEEGMGRPRMRRSVRPTAPHKRTQPLKMQTTRRRWRDNPARRESFASDADCDLDA</sequence>
<evidence type="ECO:0000313" key="3">
    <source>
        <dbReference type="Proteomes" id="UP000299102"/>
    </source>
</evidence>
<keyword evidence="3" id="KW-1185">Reference proteome</keyword>
<organism evidence="2 3">
    <name type="scientific">Eumeta variegata</name>
    <name type="common">Bagworm moth</name>
    <name type="synonym">Eumeta japonica</name>
    <dbReference type="NCBI Taxonomy" id="151549"/>
    <lineage>
        <taxon>Eukaryota</taxon>
        <taxon>Metazoa</taxon>
        <taxon>Ecdysozoa</taxon>
        <taxon>Arthropoda</taxon>
        <taxon>Hexapoda</taxon>
        <taxon>Insecta</taxon>
        <taxon>Pterygota</taxon>
        <taxon>Neoptera</taxon>
        <taxon>Endopterygota</taxon>
        <taxon>Lepidoptera</taxon>
        <taxon>Glossata</taxon>
        <taxon>Ditrysia</taxon>
        <taxon>Tineoidea</taxon>
        <taxon>Psychidae</taxon>
        <taxon>Oiketicinae</taxon>
        <taxon>Eumeta</taxon>
    </lineage>
</organism>
<dbReference type="Proteomes" id="UP000299102">
    <property type="component" value="Unassembled WGS sequence"/>
</dbReference>
<feature type="compositionally biased region" description="Low complexity" evidence="1">
    <location>
        <begin position="47"/>
        <end position="57"/>
    </location>
</feature>
<reference evidence="2 3" key="1">
    <citation type="journal article" date="2019" name="Commun. Biol.">
        <title>The bagworm genome reveals a unique fibroin gene that provides high tensile strength.</title>
        <authorList>
            <person name="Kono N."/>
            <person name="Nakamura H."/>
            <person name="Ohtoshi R."/>
            <person name="Tomita M."/>
            <person name="Numata K."/>
            <person name="Arakawa K."/>
        </authorList>
    </citation>
    <scope>NUCLEOTIDE SEQUENCE [LARGE SCALE GENOMIC DNA]</scope>
</reference>
<evidence type="ECO:0000313" key="2">
    <source>
        <dbReference type="EMBL" id="GBP19606.1"/>
    </source>
</evidence>
<gene>
    <name evidence="2" type="ORF">EVAR_102155_1</name>
</gene>
<feature type="compositionally biased region" description="Basic and acidic residues" evidence="1">
    <location>
        <begin position="170"/>
        <end position="179"/>
    </location>
</feature>
<proteinExistence type="predicted"/>
<feature type="region of interest" description="Disordered" evidence="1">
    <location>
        <begin position="135"/>
        <end position="189"/>
    </location>
</feature>
<feature type="region of interest" description="Disordered" evidence="1">
    <location>
        <begin position="44"/>
        <end position="63"/>
    </location>
</feature>
<dbReference type="EMBL" id="BGZK01000109">
    <property type="protein sequence ID" value="GBP19606.1"/>
    <property type="molecule type" value="Genomic_DNA"/>
</dbReference>
<feature type="compositionally biased region" description="Basic residues" evidence="1">
    <location>
        <begin position="142"/>
        <end position="169"/>
    </location>
</feature>
<dbReference type="AlphaFoldDB" id="A0A4C1U197"/>
<accession>A0A4C1U197</accession>
<name>A0A4C1U197_EUMVA</name>
<evidence type="ECO:0000256" key="1">
    <source>
        <dbReference type="SAM" id="MobiDB-lite"/>
    </source>
</evidence>
<comment type="caution">
    <text evidence="2">The sequence shown here is derived from an EMBL/GenBank/DDBJ whole genome shotgun (WGS) entry which is preliminary data.</text>
</comment>